<evidence type="ECO:0000256" key="2">
    <source>
        <dbReference type="ARBA" id="ARBA00022737"/>
    </source>
</evidence>
<dbReference type="PANTHER" id="PTHR16062:SF19">
    <property type="entry name" value="PROTEIN POLYBROMO-1"/>
    <property type="match status" value="1"/>
</dbReference>
<dbReference type="InterPro" id="IPR001487">
    <property type="entry name" value="Bromodomain"/>
</dbReference>
<feature type="region of interest" description="Disordered" evidence="9">
    <location>
        <begin position="1"/>
        <end position="26"/>
    </location>
</feature>
<evidence type="ECO:0000313" key="12">
    <source>
        <dbReference type="Proteomes" id="UP000070054"/>
    </source>
</evidence>
<feature type="region of interest" description="Disordered" evidence="9">
    <location>
        <begin position="973"/>
        <end position="1000"/>
    </location>
</feature>
<name>A0A135S3B3_9PEZI</name>
<dbReference type="InterPro" id="IPR036427">
    <property type="entry name" value="Bromodomain-like_sf"/>
</dbReference>
<dbReference type="FunFam" id="1.20.920.10:FF:000083">
    <property type="entry name" value="WGS project CABT00000000 data, contig 2.8"/>
    <property type="match status" value="1"/>
</dbReference>
<evidence type="ECO:0000256" key="6">
    <source>
        <dbReference type="ARBA" id="ARBA00023163"/>
    </source>
</evidence>
<dbReference type="PROSITE" id="PS50014">
    <property type="entry name" value="BROMODOMAIN_2"/>
    <property type="match status" value="2"/>
</dbReference>
<organism evidence="11 12">
    <name type="scientific">Colletotrichum nymphaeae SA-01</name>
    <dbReference type="NCBI Taxonomy" id="1460502"/>
    <lineage>
        <taxon>Eukaryota</taxon>
        <taxon>Fungi</taxon>
        <taxon>Dikarya</taxon>
        <taxon>Ascomycota</taxon>
        <taxon>Pezizomycotina</taxon>
        <taxon>Sordariomycetes</taxon>
        <taxon>Hypocreomycetidae</taxon>
        <taxon>Glomerellales</taxon>
        <taxon>Glomerellaceae</taxon>
        <taxon>Colletotrichum</taxon>
        <taxon>Colletotrichum acutatum species complex</taxon>
    </lineage>
</organism>
<feature type="compositionally biased region" description="Low complexity" evidence="9">
    <location>
        <begin position="486"/>
        <end position="497"/>
    </location>
</feature>
<feature type="compositionally biased region" description="Polar residues" evidence="9">
    <location>
        <begin position="416"/>
        <end position="429"/>
    </location>
</feature>
<dbReference type="GO" id="GO:0006368">
    <property type="term" value="P:transcription elongation by RNA polymerase II"/>
    <property type="evidence" value="ECO:0007669"/>
    <property type="project" value="TreeGrafter"/>
</dbReference>
<feature type="region of interest" description="Disordered" evidence="9">
    <location>
        <begin position="413"/>
        <end position="531"/>
    </location>
</feature>
<keyword evidence="7" id="KW-0539">Nucleus</keyword>
<dbReference type="CDD" id="cd04369">
    <property type="entry name" value="Bromodomain"/>
    <property type="match status" value="2"/>
</dbReference>
<proteinExistence type="predicted"/>
<comment type="subcellular location">
    <subcellularLocation>
        <location evidence="1">Nucleus</location>
    </subcellularLocation>
</comment>
<feature type="region of interest" description="Disordered" evidence="9">
    <location>
        <begin position="178"/>
        <end position="275"/>
    </location>
</feature>
<evidence type="ECO:0000256" key="1">
    <source>
        <dbReference type="ARBA" id="ARBA00004123"/>
    </source>
</evidence>
<feature type="compositionally biased region" description="Basic and acidic residues" evidence="9">
    <location>
        <begin position="983"/>
        <end position="993"/>
    </location>
</feature>
<evidence type="ECO:0000256" key="7">
    <source>
        <dbReference type="ARBA" id="ARBA00023242"/>
    </source>
</evidence>
<dbReference type="SMART" id="SM00297">
    <property type="entry name" value="BROMO"/>
    <property type="match status" value="2"/>
</dbReference>
<evidence type="ECO:0000256" key="5">
    <source>
        <dbReference type="ARBA" id="ARBA00023117"/>
    </source>
</evidence>
<dbReference type="OrthoDB" id="6017at2759"/>
<feature type="region of interest" description="Disordered" evidence="9">
    <location>
        <begin position="882"/>
        <end position="916"/>
    </location>
</feature>
<gene>
    <name evidence="11" type="ORF">CNYM01_11205</name>
</gene>
<evidence type="ECO:0000256" key="8">
    <source>
        <dbReference type="PROSITE-ProRule" id="PRU00035"/>
    </source>
</evidence>
<evidence type="ECO:0000259" key="10">
    <source>
        <dbReference type="PROSITE" id="PS50014"/>
    </source>
</evidence>
<keyword evidence="3" id="KW-0156">Chromatin regulator</keyword>
<dbReference type="Pfam" id="PF22994">
    <property type="entry name" value="RSC4_Ig_like"/>
    <property type="match status" value="1"/>
</dbReference>
<keyword evidence="2" id="KW-0677">Repeat</keyword>
<feature type="domain" description="Bromo" evidence="10">
    <location>
        <begin position="301"/>
        <end position="383"/>
    </location>
</feature>
<dbReference type="InterPro" id="IPR054551">
    <property type="entry name" value="RSC4_Ig-like"/>
</dbReference>
<evidence type="ECO:0000256" key="3">
    <source>
        <dbReference type="ARBA" id="ARBA00022853"/>
    </source>
</evidence>
<dbReference type="SUPFAM" id="SSF47370">
    <property type="entry name" value="Bromodomain"/>
    <property type="match status" value="2"/>
</dbReference>
<keyword evidence="5 8" id="KW-0103">Bromodomain</keyword>
<accession>A0A135S3B3</accession>
<dbReference type="EMBL" id="JEMN01001664">
    <property type="protein sequence ID" value="KXH30351.1"/>
    <property type="molecule type" value="Genomic_DNA"/>
</dbReference>
<keyword evidence="12" id="KW-1185">Reference proteome</keyword>
<reference evidence="11 12" key="1">
    <citation type="submission" date="2014-02" db="EMBL/GenBank/DDBJ databases">
        <title>The genome sequence of Colletotrichum nymphaeae SA-01.</title>
        <authorList>
            <person name="Baroncelli R."/>
            <person name="Thon M.R."/>
        </authorList>
    </citation>
    <scope>NUCLEOTIDE SEQUENCE [LARGE SCALE GENOMIC DNA]</scope>
    <source>
        <strain evidence="11 12">SA-01</strain>
    </source>
</reference>
<dbReference type="Proteomes" id="UP000070054">
    <property type="component" value="Unassembled WGS sequence"/>
</dbReference>
<evidence type="ECO:0000256" key="4">
    <source>
        <dbReference type="ARBA" id="ARBA00023015"/>
    </source>
</evidence>
<protein>
    <recommendedName>
        <fullName evidence="10">Bromo domain-containing protein</fullName>
    </recommendedName>
</protein>
<feature type="domain" description="Bromo" evidence="10">
    <location>
        <begin position="67"/>
        <end position="137"/>
    </location>
</feature>
<dbReference type="GO" id="GO:0006338">
    <property type="term" value="P:chromatin remodeling"/>
    <property type="evidence" value="ECO:0007669"/>
    <property type="project" value="InterPro"/>
</dbReference>
<feature type="region of interest" description="Disordered" evidence="9">
    <location>
        <begin position="1060"/>
        <end position="1085"/>
    </location>
</feature>
<dbReference type="GO" id="GO:0016586">
    <property type="term" value="C:RSC-type complex"/>
    <property type="evidence" value="ECO:0007669"/>
    <property type="project" value="InterPro"/>
</dbReference>
<dbReference type="Gene3D" id="1.20.920.10">
    <property type="entry name" value="Bromodomain-like"/>
    <property type="match status" value="2"/>
</dbReference>
<feature type="compositionally biased region" description="Polar residues" evidence="9">
    <location>
        <begin position="973"/>
        <end position="982"/>
    </location>
</feature>
<dbReference type="AlphaFoldDB" id="A0A135S3B3"/>
<keyword evidence="4" id="KW-0805">Transcription regulation</keyword>
<comment type="caution">
    <text evidence="11">The sequence shown here is derived from an EMBL/GenBank/DDBJ whole genome shotgun (WGS) entry which is preliminary data.</text>
</comment>
<dbReference type="GO" id="GO:0003682">
    <property type="term" value="F:chromatin binding"/>
    <property type="evidence" value="ECO:0007669"/>
    <property type="project" value="TreeGrafter"/>
</dbReference>
<feature type="compositionally biased region" description="Acidic residues" evidence="9">
    <location>
        <begin position="192"/>
        <end position="232"/>
    </location>
</feature>
<keyword evidence="6" id="KW-0804">Transcription</keyword>
<evidence type="ECO:0000256" key="9">
    <source>
        <dbReference type="SAM" id="MobiDB-lite"/>
    </source>
</evidence>
<dbReference type="Pfam" id="PF00439">
    <property type="entry name" value="Bromodomain"/>
    <property type="match status" value="2"/>
</dbReference>
<dbReference type="InterPro" id="IPR037382">
    <property type="entry name" value="Rsc/polybromo"/>
</dbReference>
<evidence type="ECO:0000313" key="11">
    <source>
        <dbReference type="EMBL" id="KXH30351.1"/>
    </source>
</evidence>
<dbReference type="PANTHER" id="PTHR16062">
    <property type="entry name" value="SWI/SNF-RELATED"/>
    <property type="match status" value="1"/>
</dbReference>
<feature type="compositionally biased region" description="Polar residues" evidence="9">
    <location>
        <begin position="901"/>
        <end position="916"/>
    </location>
</feature>
<sequence length="1085" mass="119501">MDNKRRSSAVNGANEADERAAKRQRLTELTFLPPSQKYDLSKGETVESTTEHGLFFLEQIRRTQDKNGRKVAVYFEKLMPREGNAEYYKKTRMPISLSIIERKLKNGDFSTLTELESYFKRMVSNAKDYYSRSTPQFDDAERVRKALSNFMTKTNPAYARGGYTAVPTVLPAHRVDEAEDDDIEKPQGAAESPEEQEDAEEDDEEEGEEAEADGEDGEEDDDAEGEEDDDEGSQNSKPTILIRRRGPGRSSSSRAVTSRKSHARNATPSRPDYEYEGVSYKGLNFQAAQEKIVEEMIRKKEADEDEAYFEPFINLPPRALKDYYRVVKDPMSLRKLQKATKGVHGRNEATGISDLKSWAAFEEAASLLWDNAKYYNEEGSEIYELARELQEFFANEIKKAKAAVPEPAQPKIKLKVQQSATEQPSTSKKITIHVGGKSDSADSPAPTVPQAAGATVSDQAPLGNGTARQSGLPAASAAMDRLRSTSVASPSPSVANNIKREDAARPSPAVTPGQPSTPSAFPPPAGQTANLSSATFQPIGIVQPQPQVNVIPQPPPKPLWDQQFRAPGKSAADALITNLTIQAHPMINIGSRFNMSLKPLERECKQSVTVHIPATQLRLQVIATLPLFLEKEGRQWRLWVQVNRSTVQQSHPIQGQVLPVNAKVFDVQLQAGMVNEIDVSVAAALPKGQKLPTGADFEESPNTTSQAVPSGDCLGVQNIHGNEADVQPIAQVRSENRQAHEGISALALLPPITLQDVWDQAELRDATAASAANPLGFREYMTNEGLTTFYPPIPSWPEDDDVSPHVPTAQQPAAMAPVTTPATTPNYGNNDHPAALPQDGSHVFSRLQRLMSEEAEHLPLLSDSLQPRSSRTLQPLGHAASQAYVASTPTGEAHTAETRHNNQPNAGFSQPSHATQQFPGAQAANGVYGHLPQQLRIVNSGLPGENMRLQLQQEQIAWENDRRAREHLQSQVHLQYQQSPDRSQQRSEMKVKQEGTQMPSQDAQNAAINNQVGKVIKQGAQTLGDLESQHYGRKYVAVTREDYGYMGYYSATEMMAIRQRERTAGPQPKRPALEGDPDGEYVWSV</sequence>